<keyword evidence="2 6" id="KW-0698">rRNA processing</keyword>
<comment type="subcellular location">
    <subcellularLocation>
        <location evidence="6">Cytoplasm</location>
    </subcellularLocation>
</comment>
<dbReference type="Pfam" id="PF02527">
    <property type="entry name" value="GidB"/>
    <property type="match status" value="1"/>
</dbReference>
<dbReference type="SUPFAM" id="SSF53335">
    <property type="entry name" value="S-adenosyl-L-methionine-dependent methyltransferases"/>
    <property type="match status" value="1"/>
</dbReference>
<dbReference type="InterPro" id="IPR029063">
    <property type="entry name" value="SAM-dependent_MTases_sf"/>
</dbReference>
<dbReference type="NCBIfam" id="TIGR00138">
    <property type="entry name" value="rsmG_gidB"/>
    <property type="match status" value="1"/>
</dbReference>
<dbReference type="HAMAP" id="MF_00074">
    <property type="entry name" value="16SrRNA_methyltr_G"/>
    <property type="match status" value="1"/>
</dbReference>
<protein>
    <recommendedName>
        <fullName evidence="6">Ribosomal RNA small subunit methyltransferase G</fullName>
        <ecNumber evidence="6">2.1.1.-</ecNumber>
    </recommendedName>
    <alternativeName>
        <fullName evidence="6">16S rRNA 7-methylguanosine methyltransferase</fullName>
        <shortName evidence="6">16S rRNA m7G methyltransferase</shortName>
    </alternativeName>
</protein>
<feature type="binding site" evidence="6">
    <location>
        <position position="88"/>
    </location>
    <ligand>
        <name>S-adenosyl-L-methionine</name>
        <dbReference type="ChEBI" id="CHEBI:59789"/>
    </ligand>
</feature>
<reference evidence="8" key="1">
    <citation type="journal article" date="2014" name="Int. J. Syst. Evol. Microbiol.">
        <title>Complete genome sequence of Corynebacterium casei LMG S-19264T (=DSM 44701T), isolated from a smear-ripened cheese.</title>
        <authorList>
            <consortium name="US DOE Joint Genome Institute (JGI-PGF)"/>
            <person name="Walter F."/>
            <person name="Albersmeier A."/>
            <person name="Kalinowski J."/>
            <person name="Ruckert C."/>
        </authorList>
    </citation>
    <scope>NUCLEOTIDE SEQUENCE</scope>
    <source>
        <strain evidence="8">JCM 18487</strain>
    </source>
</reference>
<dbReference type="EMBL" id="BMOY01000001">
    <property type="protein sequence ID" value="GGI95052.1"/>
    <property type="molecule type" value="Genomic_DNA"/>
</dbReference>
<comment type="function">
    <text evidence="6">Specifically methylates the N7 position of guanine in position 535 of 16S rRNA.</text>
</comment>
<proteinExistence type="inferred from homology"/>
<evidence type="ECO:0000256" key="5">
    <source>
        <dbReference type="ARBA" id="ARBA00022691"/>
    </source>
</evidence>
<dbReference type="GO" id="GO:0070043">
    <property type="term" value="F:rRNA (guanine-N7-)-methyltransferase activity"/>
    <property type="evidence" value="ECO:0007669"/>
    <property type="project" value="UniProtKB-UniRule"/>
</dbReference>
<comment type="caution">
    <text evidence="8">The sequence shown here is derived from an EMBL/GenBank/DDBJ whole genome shotgun (WGS) entry which is preliminary data.</text>
</comment>
<evidence type="ECO:0000256" key="4">
    <source>
        <dbReference type="ARBA" id="ARBA00022679"/>
    </source>
</evidence>
<dbReference type="FunFam" id="3.40.50.150:FF:000041">
    <property type="entry name" value="Ribosomal RNA small subunit methyltransferase G"/>
    <property type="match status" value="1"/>
</dbReference>
<feature type="region of interest" description="Disordered" evidence="7">
    <location>
        <begin position="230"/>
        <end position="249"/>
    </location>
</feature>
<feature type="binding site" evidence="6">
    <location>
        <position position="83"/>
    </location>
    <ligand>
        <name>S-adenosyl-L-methionine</name>
        <dbReference type="ChEBI" id="CHEBI:59789"/>
    </ligand>
</feature>
<name>A0A917NF74_9BACL</name>
<dbReference type="Proteomes" id="UP000637695">
    <property type="component" value="Unassembled WGS sequence"/>
</dbReference>
<comment type="caution">
    <text evidence="6">Lacks conserved residue(s) required for the propagation of feature annotation.</text>
</comment>
<dbReference type="GO" id="GO:0005829">
    <property type="term" value="C:cytosol"/>
    <property type="evidence" value="ECO:0007669"/>
    <property type="project" value="TreeGrafter"/>
</dbReference>
<evidence type="ECO:0000313" key="8">
    <source>
        <dbReference type="EMBL" id="GGI95052.1"/>
    </source>
</evidence>
<evidence type="ECO:0000256" key="3">
    <source>
        <dbReference type="ARBA" id="ARBA00022603"/>
    </source>
</evidence>
<accession>A0A917NF74</accession>
<keyword evidence="5 6" id="KW-0949">S-adenosyl-L-methionine</keyword>
<keyword evidence="3 6" id="KW-0489">Methyltransferase</keyword>
<dbReference type="AlphaFoldDB" id="A0A917NF74"/>
<keyword evidence="9" id="KW-1185">Reference proteome</keyword>
<evidence type="ECO:0000313" key="9">
    <source>
        <dbReference type="Proteomes" id="UP000637695"/>
    </source>
</evidence>
<evidence type="ECO:0000256" key="1">
    <source>
        <dbReference type="ARBA" id="ARBA00022490"/>
    </source>
</evidence>
<comment type="similarity">
    <text evidence="6">Belongs to the methyltransferase superfamily. RNA methyltransferase RsmG family.</text>
</comment>
<feature type="binding site" evidence="6">
    <location>
        <position position="153"/>
    </location>
    <ligand>
        <name>S-adenosyl-L-methionine</name>
        <dbReference type="ChEBI" id="CHEBI:59789"/>
    </ligand>
</feature>
<evidence type="ECO:0000256" key="2">
    <source>
        <dbReference type="ARBA" id="ARBA00022552"/>
    </source>
</evidence>
<dbReference type="PANTHER" id="PTHR31760:SF0">
    <property type="entry name" value="S-ADENOSYL-L-METHIONINE-DEPENDENT METHYLTRANSFERASES SUPERFAMILY PROTEIN"/>
    <property type="match status" value="1"/>
</dbReference>
<dbReference type="InterPro" id="IPR003682">
    <property type="entry name" value="rRNA_ssu_MeTfrase_G"/>
</dbReference>
<dbReference type="Gene3D" id="3.40.50.150">
    <property type="entry name" value="Vaccinia Virus protein VP39"/>
    <property type="match status" value="1"/>
</dbReference>
<feature type="binding site" evidence="6">
    <location>
        <begin position="134"/>
        <end position="135"/>
    </location>
    <ligand>
        <name>S-adenosyl-L-methionine</name>
        <dbReference type="ChEBI" id="CHEBI:59789"/>
    </ligand>
</feature>
<dbReference type="PIRSF" id="PIRSF003078">
    <property type="entry name" value="GidB"/>
    <property type="match status" value="1"/>
</dbReference>
<evidence type="ECO:0000256" key="6">
    <source>
        <dbReference type="HAMAP-Rule" id="MF_00074"/>
    </source>
</evidence>
<dbReference type="RefSeq" id="WP_188880484.1">
    <property type="nucleotide sequence ID" value="NZ_BMOY01000001.1"/>
</dbReference>
<evidence type="ECO:0000256" key="7">
    <source>
        <dbReference type="SAM" id="MobiDB-lite"/>
    </source>
</evidence>
<gene>
    <name evidence="6 8" type="primary">rsmG</name>
    <name evidence="8" type="ORF">GCM10010885_00820</name>
</gene>
<organism evidence="8 9">
    <name type="scientific">Alicyclobacillus cellulosilyticus</name>
    <dbReference type="NCBI Taxonomy" id="1003997"/>
    <lineage>
        <taxon>Bacteria</taxon>
        <taxon>Bacillati</taxon>
        <taxon>Bacillota</taxon>
        <taxon>Bacilli</taxon>
        <taxon>Bacillales</taxon>
        <taxon>Alicyclobacillaceae</taxon>
        <taxon>Alicyclobacillus</taxon>
    </lineage>
</organism>
<dbReference type="PANTHER" id="PTHR31760">
    <property type="entry name" value="S-ADENOSYL-L-METHIONINE-DEPENDENT METHYLTRANSFERASES SUPERFAMILY PROTEIN"/>
    <property type="match status" value="1"/>
</dbReference>
<keyword evidence="1 6" id="KW-0963">Cytoplasm</keyword>
<sequence>MREAASAGERAWLAEFAVDDERWRKFEVYYERLVAWNQQLNLTSITERREVFIKHFADSLAVVRLPEWRFVVHAPGAGVMDVGTGAGFPGLPLAICHPDIPFVLADAQAKRLRFLADVVAALGLHNVRLVHGRAEDLARDPAMRGRFAAVTARAVARLNVLLELTVPFCRVGGFVFAYKGPGVEEELAEGERAAGVLGAKLARIVPWELPEGMGSRRMVVTVQERPVPAKYPRKAGTPQRAPLGTGMHA</sequence>
<dbReference type="EC" id="2.1.1.-" evidence="6"/>
<reference evidence="8" key="2">
    <citation type="submission" date="2020-09" db="EMBL/GenBank/DDBJ databases">
        <authorList>
            <person name="Sun Q."/>
            <person name="Ohkuma M."/>
        </authorList>
    </citation>
    <scope>NUCLEOTIDE SEQUENCE</scope>
    <source>
        <strain evidence="8">JCM 18487</strain>
    </source>
</reference>
<keyword evidence="4 6" id="KW-0808">Transferase</keyword>